<evidence type="ECO:0000313" key="4">
    <source>
        <dbReference type="RefSeq" id="XP_033577067.1"/>
    </source>
</evidence>
<dbReference type="EMBL" id="MU003700">
    <property type="protein sequence ID" value="KAF2810103.1"/>
    <property type="molecule type" value="Genomic_DNA"/>
</dbReference>
<reference evidence="2 4" key="1">
    <citation type="journal article" date="2020" name="Stud. Mycol.">
        <title>101 Dothideomycetes genomes: a test case for predicting lifestyles and emergence of pathogens.</title>
        <authorList>
            <person name="Haridas S."/>
            <person name="Albert R."/>
            <person name="Binder M."/>
            <person name="Bloem J."/>
            <person name="Labutti K."/>
            <person name="Salamov A."/>
            <person name="Andreopoulos B."/>
            <person name="Baker S."/>
            <person name="Barry K."/>
            <person name="Bills G."/>
            <person name="Bluhm B."/>
            <person name="Cannon C."/>
            <person name="Castanera R."/>
            <person name="Culley D."/>
            <person name="Daum C."/>
            <person name="Ezra D."/>
            <person name="Gonzalez J."/>
            <person name="Henrissat B."/>
            <person name="Kuo A."/>
            <person name="Liang C."/>
            <person name="Lipzen A."/>
            <person name="Lutzoni F."/>
            <person name="Magnuson J."/>
            <person name="Mondo S."/>
            <person name="Nolan M."/>
            <person name="Ohm R."/>
            <person name="Pangilinan J."/>
            <person name="Park H.-J."/>
            <person name="Ramirez L."/>
            <person name="Alfaro M."/>
            <person name="Sun H."/>
            <person name="Tritt A."/>
            <person name="Yoshinaga Y."/>
            <person name="Zwiers L.-H."/>
            <person name="Turgeon B."/>
            <person name="Goodwin S."/>
            <person name="Spatafora J."/>
            <person name="Crous P."/>
            <person name="Grigoriev I."/>
        </authorList>
    </citation>
    <scope>NUCLEOTIDE SEQUENCE</scope>
    <source>
        <strain evidence="2 4">CBS 304.34</strain>
    </source>
</reference>
<dbReference type="Proteomes" id="UP000504636">
    <property type="component" value="Unplaced"/>
</dbReference>
<evidence type="ECO:0000313" key="3">
    <source>
        <dbReference type="Proteomes" id="UP000504636"/>
    </source>
</evidence>
<evidence type="ECO:0000313" key="2">
    <source>
        <dbReference type="EMBL" id="KAF2810103.1"/>
    </source>
</evidence>
<name>A0A6A6YNE4_9PEZI</name>
<proteinExistence type="predicted"/>
<feature type="compositionally biased region" description="Low complexity" evidence="1">
    <location>
        <begin position="136"/>
        <end position="165"/>
    </location>
</feature>
<accession>A0A6A6YNE4</accession>
<gene>
    <name evidence="2 4" type="ORF">BDZ99DRAFT_570725</name>
</gene>
<feature type="region of interest" description="Disordered" evidence="1">
    <location>
        <begin position="135"/>
        <end position="194"/>
    </location>
</feature>
<reference evidence="4" key="3">
    <citation type="submission" date="2025-04" db="UniProtKB">
        <authorList>
            <consortium name="RefSeq"/>
        </authorList>
    </citation>
    <scope>IDENTIFICATION</scope>
    <source>
        <strain evidence="4">CBS 304.34</strain>
    </source>
</reference>
<organism evidence="2">
    <name type="scientific">Mytilinidion resinicola</name>
    <dbReference type="NCBI Taxonomy" id="574789"/>
    <lineage>
        <taxon>Eukaryota</taxon>
        <taxon>Fungi</taxon>
        <taxon>Dikarya</taxon>
        <taxon>Ascomycota</taxon>
        <taxon>Pezizomycotina</taxon>
        <taxon>Dothideomycetes</taxon>
        <taxon>Pleosporomycetidae</taxon>
        <taxon>Mytilinidiales</taxon>
        <taxon>Mytilinidiaceae</taxon>
        <taxon>Mytilinidion</taxon>
    </lineage>
</organism>
<protein>
    <submittedName>
        <fullName evidence="2 4">Uncharacterized protein</fullName>
    </submittedName>
</protein>
<dbReference type="GeneID" id="54468915"/>
<dbReference type="RefSeq" id="XP_033577067.1">
    <property type="nucleotide sequence ID" value="XM_033728022.1"/>
</dbReference>
<sequence length="194" mass="20421">MLNAATAANRQGGQGAQQPGTWATQSRRHKAPKAANVVPVGSRVGGRWRAGVGVGRSRERRSSWRSRARGVEGSFFVVEQYITANSKTTPGVSSQIAALIQRHVYACQACPSAPRVLAGALPLAPLASAIRITTFPSDSQSPTPLPLSSTPLPASSPSHPFIPSSPRRPRPSLTPAPPGRHFETPRLASNLLAA</sequence>
<feature type="compositionally biased region" description="Low complexity" evidence="1">
    <location>
        <begin position="1"/>
        <end position="25"/>
    </location>
</feature>
<evidence type="ECO:0000256" key="1">
    <source>
        <dbReference type="SAM" id="MobiDB-lite"/>
    </source>
</evidence>
<reference evidence="4" key="2">
    <citation type="submission" date="2020-04" db="EMBL/GenBank/DDBJ databases">
        <authorList>
            <consortium name="NCBI Genome Project"/>
        </authorList>
    </citation>
    <scope>NUCLEOTIDE SEQUENCE</scope>
    <source>
        <strain evidence="4">CBS 304.34</strain>
    </source>
</reference>
<feature type="region of interest" description="Disordered" evidence="1">
    <location>
        <begin position="1"/>
        <end position="34"/>
    </location>
</feature>
<keyword evidence="3" id="KW-1185">Reference proteome</keyword>
<dbReference type="AlphaFoldDB" id="A0A6A6YNE4"/>